<proteinExistence type="predicted"/>
<reference evidence="3" key="2">
    <citation type="journal article" date="2012" name="PLoS ONE">
        <title>A Deeply Branching Thermophilic Bacterium with an Ancient Acetyl-CoA Pathway Dominates a Subsurface Ecosystem.</title>
        <authorList>
            <person name="Takami H."/>
            <person name="Noguchi H."/>
            <person name="Takaki Y."/>
            <person name="Uchiyama I."/>
            <person name="Toyoda A."/>
            <person name="Nishi S."/>
            <person name="Chee G.-J."/>
            <person name="Arai W."/>
            <person name="Nunoura T."/>
            <person name="Itoh T."/>
            <person name="Hattori M."/>
            <person name="Takai K."/>
        </authorList>
    </citation>
    <scope>NUCLEOTIDE SEQUENCE</scope>
</reference>
<dbReference type="InterPro" id="IPR003115">
    <property type="entry name" value="ParB_N"/>
</dbReference>
<dbReference type="CDD" id="cd00093">
    <property type="entry name" value="HTH_XRE"/>
    <property type="match status" value="1"/>
</dbReference>
<dbReference type="InterPro" id="IPR036086">
    <property type="entry name" value="ParB/Sulfiredoxin_sf"/>
</dbReference>
<name>H5SBU1_9BACT</name>
<dbReference type="Pfam" id="PF13384">
    <property type="entry name" value="HTH_23"/>
    <property type="match status" value="1"/>
</dbReference>
<dbReference type="Gene3D" id="1.10.10.60">
    <property type="entry name" value="Homeodomain-like"/>
    <property type="match status" value="1"/>
</dbReference>
<feature type="region of interest" description="Disordered" evidence="1">
    <location>
        <begin position="449"/>
        <end position="496"/>
    </location>
</feature>
<feature type="domain" description="HTH cro/C1-type" evidence="2">
    <location>
        <begin position="152"/>
        <end position="185"/>
    </location>
</feature>
<reference evidence="3" key="1">
    <citation type="journal article" date="2005" name="Environ. Microbiol.">
        <title>Genetic and functional properties of uncultivated thermophilic crenarchaeotes from a subsurface gold mine as revealed by analysis of genome fragments.</title>
        <authorList>
            <person name="Nunoura T."/>
            <person name="Hirayama H."/>
            <person name="Takami H."/>
            <person name="Oida H."/>
            <person name="Nishi S."/>
            <person name="Shimamura S."/>
            <person name="Suzuki Y."/>
            <person name="Inagaki F."/>
            <person name="Takai K."/>
            <person name="Nealson K.H."/>
            <person name="Horikoshi K."/>
        </authorList>
    </citation>
    <scope>NUCLEOTIDE SEQUENCE</scope>
</reference>
<protein>
    <submittedName>
        <fullName evidence="3">Chromosome partitioning protein</fullName>
    </submittedName>
</protein>
<organism evidence="3">
    <name type="scientific">uncultured Aquificia bacterium</name>
    <dbReference type="NCBI Taxonomy" id="453415"/>
    <lineage>
        <taxon>Bacteria</taxon>
        <taxon>Pseudomonadati</taxon>
        <taxon>Aquificota</taxon>
        <taxon>Aquificia</taxon>
        <taxon>environmental samples</taxon>
    </lineage>
</organism>
<dbReference type="SUPFAM" id="SSF110849">
    <property type="entry name" value="ParB/Sulfiredoxin"/>
    <property type="match status" value="1"/>
</dbReference>
<dbReference type="SMART" id="SM00470">
    <property type="entry name" value="ParB"/>
    <property type="match status" value="1"/>
</dbReference>
<evidence type="ECO:0000313" key="3">
    <source>
        <dbReference type="EMBL" id="BAL53627.1"/>
    </source>
</evidence>
<feature type="compositionally biased region" description="Basic and acidic residues" evidence="1">
    <location>
        <begin position="478"/>
        <end position="496"/>
    </location>
</feature>
<dbReference type="EMBL" id="AP011663">
    <property type="protein sequence ID" value="BAL53627.1"/>
    <property type="molecule type" value="Genomic_DNA"/>
</dbReference>
<dbReference type="Gene3D" id="3.90.1530.10">
    <property type="entry name" value="Conserved hypothetical protein from pyrococcus furiosus pfu- 392566-001, ParB domain"/>
    <property type="match status" value="1"/>
</dbReference>
<evidence type="ECO:0000256" key="1">
    <source>
        <dbReference type="SAM" id="MobiDB-lite"/>
    </source>
</evidence>
<dbReference type="Pfam" id="PF02195">
    <property type="entry name" value="ParB_N"/>
    <property type="match status" value="1"/>
</dbReference>
<dbReference type="InterPro" id="IPR009057">
    <property type="entry name" value="Homeodomain-like_sf"/>
</dbReference>
<dbReference type="InterPro" id="IPR001387">
    <property type="entry name" value="Cro/C1-type_HTH"/>
</dbReference>
<evidence type="ECO:0000259" key="2">
    <source>
        <dbReference type="PROSITE" id="PS50943"/>
    </source>
</evidence>
<accession>H5SBU1</accession>
<dbReference type="PROSITE" id="PS50943">
    <property type="entry name" value="HTH_CROC1"/>
    <property type="match status" value="1"/>
</dbReference>
<sequence length="550" mass="63615">MIVELEIKDLVVPQGLLPRVLTGTVEEKVQEYAEMLEQGVEFDPILVWKREKGYWVIDGVHRLSAHQKVGKTTIKAKLVECKDELDYRVKAIQANIKHGLALAKEEKPLLAQILYKEGLSEEEKIQKIFGVTDRTIRNWLAGVKKQEKQEKIKKALELKEQGLTTRQIAEKLGVDQSTVVKWLSGGDEKWKQFPKFIILDPEVKNQVKNPTPEGWQALSVLVQKLGVAGKPELEVCRQVLEELGFPTEQAKDLLSAFSYFVEATKKHLSKLPTEADETLARKWVNSMQELSKLEPQARRIWLERAVAWWEKEKERRIKEREKEERILEIAKKIIQHPEFLFSSWRNLAVDMKLRSSWWGLTKEEENILNMTPQGEIEEILRRHADELWELYTSIPEASEELIDGLIDILEKELSYDEFVGELRRRGYRAPLSSGLFNYYRSLLEKRAAPTSPPSVPLLAGSQPAPSTEPDWSDWGGPEWKKAESSKSKKSQKPEKGFDLNKEIDEAIELAATALAVYLTKLSPDEWEEYVWKPFTEKMMSLLESVRRRHR</sequence>
<dbReference type="SUPFAM" id="SSF46689">
    <property type="entry name" value="Homeodomain-like"/>
    <property type="match status" value="1"/>
</dbReference>
<dbReference type="AlphaFoldDB" id="H5SBU1"/>
<gene>
    <name evidence="3" type="ORF">HGMM_F07F09C02</name>
</gene>